<feature type="compositionally biased region" description="Polar residues" evidence="6">
    <location>
        <begin position="173"/>
        <end position="183"/>
    </location>
</feature>
<gene>
    <name evidence="7" type="ORF">M378DRAFT_184932</name>
</gene>
<evidence type="ECO:0000313" key="7">
    <source>
        <dbReference type="EMBL" id="KIL68490.1"/>
    </source>
</evidence>
<comment type="subcellular location">
    <subcellularLocation>
        <location evidence="1">Nucleus</location>
    </subcellularLocation>
</comment>
<feature type="compositionally biased region" description="Basic and acidic residues" evidence="6">
    <location>
        <begin position="126"/>
        <end position="137"/>
    </location>
</feature>
<proteinExistence type="inferred from homology"/>
<keyword evidence="3" id="KW-0805">Transcription regulation</keyword>
<dbReference type="PANTHER" id="PTHR13556:SF2">
    <property type="entry name" value="TRANSCRIPTIONAL ADAPTER 3"/>
    <property type="match status" value="1"/>
</dbReference>
<comment type="similarity">
    <text evidence="2">Belongs to the NGG1 family.</text>
</comment>
<feature type="compositionally biased region" description="Low complexity" evidence="6">
    <location>
        <begin position="504"/>
        <end position="513"/>
    </location>
</feature>
<evidence type="ECO:0000256" key="3">
    <source>
        <dbReference type="ARBA" id="ARBA00023015"/>
    </source>
</evidence>
<dbReference type="GO" id="GO:0005634">
    <property type="term" value="C:nucleus"/>
    <property type="evidence" value="ECO:0007669"/>
    <property type="project" value="UniProtKB-SubCell"/>
</dbReference>
<evidence type="ECO:0000256" key="4">
    <source>
        <dbReference type="ARBA" id="ARBA00023163"/>
    </source>
</evidence>
<name>A0A0C2SY99_AMAMK</name>
<feature type="region of interest" description="Disordered" evidence="6">
    <location>
        <begin position="504"/>
        <end position="528"/>
    </location>
</feature>
<feature type="region of interest" description="Disordered" evidence="6">
    <location>
        <begin position="604"/>
        <end position="642"/>
    </location>
</feature>
<dbReference type="EMBL" id="KN818228">
    <property type="protein sequence ID" value="KIL68490.1"/>
    <property type="molecule type" value="Genomic_DNA"/>
</dbReference>
<organism evidence="7 8">
    <name type="scientific">Amanita muscaria (strain Koide BX008)</name>
    <dbReference type="NCBI Taxonomy" id="946122"/>
    <lineage>
        <taxon>Eukaryota</taxon>
        <taxon>Fungi</taxon>
        <taxon>Dikarya</taxon>
        <taxon>Basidiomycota</taxon>
        <taxon>Agaricomycotina</taxon>
        <taxon>Agaricomycetes</taxon>
        <taxon>Agaricomycetidae</taxon>
        <taxon>Agaricales</taxon>
        <taxon>Pluteineae</taxon>
        <taxon>Amanitaceae</taxon>
        <taxon>Amanita</taxon>
    </lineage>
</organism>
<dbReference type="GO" id="GO:0003713">
    <property type="term" value="F:transcription coactivator activity"/>
    <property type="evidence" value="ECO:0007669"/>
    <property type="project" value="TreeGrafter"/>
</dbReference>
<dbReference type="HOGENOM" id="CLU_020179_1_0_1"/>
<keyword evidence="5" id="KW-0539">Nucleus</keyword>
<dbReference type="Pfam" id="PF10198">
    <property type="entry name" value="Ada3"/>
    <property type="match status" value="1"/>
</dbReference>
<feature type="region of interest" description="Disordered" evidence="6">
    <location>
        <begin position="68"/>
        <end position="186"/>
    </location>
</feature>
<keyword evidence="4" id="KW-0804">Transcription</keyword>
<dbReference type="STRING" id="946122.A0A0C2SY99"/>
<evidence type="ECO:0000256" key="1">
    <source>
        <dbReference type="ARBA" id="ARBA00004123"/>
    </source>
</evidence>
<dbReference type="InterPro" id="IPR019340">
    <property type="entry name" value="Histone_AcTrfase_su3"/>
</dbReference>
<feature type="compositionally biased region" description="Basic and acidic residues" evidence="6">
    <location>
        <begin position="68"/>
        <end position="87"/>
    </location>
</feature>
<feature type="compositionally biased region" description="Basic and acidic residues" evidence="6">
    <location>
        <begin position="604"/>
        <end position="618"/>
    </location>
</feature>
<protein>
    <submittedName>
        <fullName evidence="7">Uncharacterized protein</fullName>
    </submittedName>
</protein>
<sequence>MSTKLSPYTPPPPLRSALIKNVPDAIPPIDELEQLQAELKLLKQRTLERAKKAGEDLKTIEESMRRIKEKEKGKARALEKVKRERDYTPVPDSDESRSTSTYSASSKPRVTPHLVTPIPSSTRSSVDPRKLTTDDLKKKKKKRKREEEESDAESEFARPRKSTPPVILHPPAQKTNKSTSISSLPHAKLSAGPDFSVPQPSSYQSLYVTRPPIPLPPIPGPSKPTDVMDDFSKLKAPPQIQAASFYASIEPWLRPIREEDVGFLEYTGDEVEPFIMPKLGRHYLEVWEEEDAGLAPPLIGFSQDAPSEQFAAPTPKWDPSTLMDPDLLVEEKGHGPLTERVISALLPVPDIAVWKGVKAAEDAMEGRPGGSGAAAARKERLNVSELENRIKDTMRYHGLLQGMPNFTEKVDDPIAAALRHAQRELKSLLSVNKARRARSAAIARDRLAYQEYVELRDSIDRNISTLFGRLQKKDGPKIGRKKKKLVGAAAAAVAAKTQASAIANEGTNTSNNGAGSGNGGGTEANLPLPAALGLGPDEENRLVVNEQLKQLVETRRQWVNTVGKIFDEKQKVNPGRIWGLPTECVFNDIEGEIRLNLEGIEKGAKEEEERRRRARAEATARAAARVEVNGRRRERDDEMDVG</sequence>
<dbReference type="InParanoid" id="A0A0C2SY99"/>
<dbReference type="PANTHER" id="PTHR13556">
    <property type="entry name" value="TRANSCRIPTIONAL ADAPTER 3-RELATED"/>
    <property type="match status" value="1"/>
</dbReference>
<dbReference type="GO" id="GO:0000124">
    <property type="term" value="C:SAGA complex"/>
    <property type="evidence" value="ECO:0007669"/>
    <property type="project" value="TreeGrafter"/>
</dbReference>
<evidence type="ECO:0000313" key="8">
    <source>
        <dbReference type="Proteomes" id="UP000054549"/>
    </source>
</evidence>
<evidence type="ECO:0000256" key="6">
    <source>
        <dbReference type="SAM" id="MobiDB-lite"/>
    </source>
</evidence>
<dbReference type="GO" id="GO:0006357">
    <property type="term" value="P:regulation of transcription by RNA polymerase II"/>
    <property type="evidence" value="ECO:0007669"/>
    <property type="project" value="TreeGrafter"/>
</dbReference>
<dbReference type="Proteomes" id="UP000054549">
    <property type="component" value="Unassembled WGS sequence"/>
</dbReference>
<dbReference type="AlphaFoldDB" id="A0A0C2SY99"/>
<keyword evidence="8" id="KW-1185">Reference proteome</keyword>
<reference evidence="7 8" key="1">
    <citation type="submission" date="2014-04" db="EMBL/GenBank/DDBJ databases">
        <title>Evolutionary Origins and Diversification of the Mycorrhizal Mutualists.</title>
        <authorList>
            <consortium name="DOE Joint Genome Institute"/>
            <consortium name="Mycorrhizal Genomics Consortium"/>
            <person name="Kohler A."/>
            <person name="Kuo A."/>
            <person name="Nagy L.G."/>
            <person name="Floudas D."/>
            <person name="Copeland A."/>
            <person name="Barry K.W."/>
            <person name="Cichocki N."/>
            <person name="Veneault-Fourrey C."/>
            <person name="LaButti K."/>
            <person name="Lindquist E.A."/>
            <person name="Lipzen A."/>
            <person name="Lundell T."/>
            <person name="Morin E."/>
            <person name="Murat C."/>
            <person name="Riley R."/>
            <person name="Ohm R."/>
            <person name="Sun H."/>
            <person name="Tunlid A."/>
            <person name="Henrissat B."/>
            <person name="Grigoriev I.V."/>
            <person name="Hibbett D.S."/>
            <person name="Martin F."/>
        </authorList>
    </citation>
    <scope>NUCLEOTIDE SEQUENCE [LARGE SCALE GENOMIC DNA]</scope>
    <source>
        <strain evidence="7 8">Koide BX008</strain>
    </source>
</reference>
<evidence type="ECO:0000256" key="5">
    <source>
        <dbReference type="ARBA" id="ARBA00023242"/>
    </source>
</evidence>
<evidence type="ECO:0000256" key="2">
    <source>
        <dbReference type="ARBA" id="ARBA00005330"/>
    </source>
</evidence>
<dbReference type="OrthoDB" id="1232at2759"/>
<accession>A0A0C2SY99</accession>